<keyword evidence="2" id="KW-1185">Reference proteome</keyword>
<accession>A0A8X8I9B5</accession>
<evidence type="ECO:0000313" key="2">
    <source>
        <dbReference type="Proteomes" id="UP000198711"/>
    </source>
</evidence>
<dbReference type="EMBL" id="FNNO01000001">
    <property type="protein sequence ID" value="SDW23309.1"/>
    <property type="molecule type" value="Genomic_DNA"/>
</dbReference>
<sequence length="34" mass="4119">MIFVLLTTTYHIRDFLTIEFFDLISILHTLNTYL</sequence>
<name>A0A8X8I9B5_9BACT</name>
<reference evidence="1 2" key="1">
    <citation type="submission" date="2016-10" db="EMBL/GenBank/DDBJ databases">
        <authorList>
            <person name="Varghese N."/>
            <person name="Submissions S."/>
        </authorList>
    </citation>
    <scope>NUCLEOTIDE SEQUENCE [LARGE SCALE GENOMIC DNA]</scope>
    <source>
        <strain evidence="1 2">DSM 25353</strain>
    </source>
</reference>
<gene>
    <name evidence="1" type="ORF">SAMN05444410_101576</name>
</gene>
<evidence type="ECO:0000313" key="1">
    <source>
        <dbReference type="EMBL" id="SDW23309.1"/>
    </source>
</evidence>
<organism evidence="1 2">
    <name type="scientific">Hydrobacter penzbergensis</name>
    <dbReference type="NCBI Taxonomy" id="1235997"/>
    <lineage>
        <taxon>Bacteria</taxon>
        <taxon>Pseudomonadati</taxon>
        <taxon>Bacteroidota</taxon>
        <taxon>Chitinophagia</taxon>
        <taxon>Chitinophagales</taxon>
        <taxon>Chitinophagaceae</taxon>
        <taxon>Hydrobacter</taxon>
    </lineage>
</organism>
<protein>
    <submittedName>
        <fullName evidence="1">Uncharacterized protein</fullName>
    </submittedName>
</protein>
<dbReference type="Proteomes" id="UP000198711">
    <property type="component" value="Unassembled WGS sequence"/>
</dbReference>
<dbReference type="AlphaFoldDB" id="A0A8X8I9B5"/>
<proteinExistence type="predicted"/>
<comment type="caution">
    <text evidence="1">The sequence shown here is derived from an EMBL/GenBank/DDBJ whole genome shotgun (WGS) entry which is preliminary data.</text>
</comment>